<dbReference type="CDD" id="cd04301">
    <property type="entry name" value="NAT_SF"/>
    <property type="match status" value="1"/>
</dbReference>
<dbReference type="AlphaFoldDB" id="A0A9D2TLV1"/>
<dbReference type="InterPro" id="IPR016181">
    <property type="entry name" value="Acyl_CoA_acyltransferase"/>
</dbReference>
<reference evidence="2" key="1">
    <citation type="journal article" date="2021" name="PeerJ">
        <title>Extensive microbial diversity within the chicken gut microbiome revealed by metagenomics and culture.</title>
        <authorList>
            <person name="Gilroy R."/>
            <person name="Ravi A."/>
            <person name="Getino M."/>
            <person name="Pursley I."/>
            <person name="Horton D.L."/>
            <person name="Alikhan N.F."/>
            <person name="Baker D."/>
            <person name="Gharbi K."/>
            <person name="Hall N."/>
            <person name="Watson M."/>
            <person name="Adriaenssens E.M."/>
            <person name="Foster-Nyarko E."/>
            <person name="Jarju S."/>
            <person name="Secka A."/>
            <person name="Antonio M."/>
            <person name="Oren A."/>
            <person name="Chaudhuri R.R."/>
            <person name="La Ragione R."/>
            <person name="Hildebrand F."/>
            <person name="Pallen M.J."/>
        </authorList>
    </citation>
    <scope>NUCLEOTIDE SEQUENCE</scope>
    <source>
        <strain evidence="2">5933</strain>
    </source>
</reference>
<evidence type="ECO:0000313" key="3">
    <source>
        <dbReference type="Proteomes" id="UP000823918"/>
    </source>
</evidence>
<dbReference type="Proteomes" id="UP000823918">
    <property type="component" value="Unassembled WGS sequence"/>
</dbReference>
<dbReference type="Gene3D" id="3.40.630.30">
    <property type="match status" value="1"/>
</dbReference>
<proteinExistence type="predicted"/>
<reference evidence="2" key="2">
    <citation type="submission" date="2021-04" db="EMBL/GenBank/DDBJ databases">
        <authorList>
            <person name="Gilroy R."/>
        </authorList>
    </citation>
    <scope>NUCLEOTIDE SEQUENCE</scope>
    <source>
        <strain evidence="2">5933</strain>
    </source>
</reference>
<dbReference type="InterPro" id="IPR031165">
    <property type="entry name" value="GNAT_YJDJ"/>
</dbReference>
<dbReference type="PANTHER" id="PTHR31435:SF10">
    <property type="entry name" value="BSR4717 PROTEIN"/>
    <property type="match status" value="1"/>
</dbReference>
<protein>
    <submittedName>
        <fullName evidence="2">N-acetyltransferase</fullName>
    </submittedName>
</protein>
<dbReference type="EMBL" id="DWWA01000054">
    <property type="protein sequence ID" value="HJC73242.1"/>
    <property type="molecule type" value="Genomic_DNA"/>
</dbReference>
<dbReference type="Pfam" id="PF14542">
    <property type="entry name" value="Acetyltransf_CG"/>
    <property type="match status" value="1"/>
</dbReference>
<evidence type="ECO:0000259" key="1">
    <source>
        <dbReference type="PROSITE" id="PS51729"/>
    </source>
</evidence>
<accession>A0A9D2TLV1</accession>
<dbReference type="SUPFAM" id="SSF55729">
    <property type="entry name" value="Acyl-CoA N-acyltransferases (Nat)"/>
    <property type="match status" value="1"/>
</dbReference>
<comment type="caution">
    <text evidence="2">The sequence shown here is derived from an EMBL/GenBank/DDBJ whole genome shotgun (WGS) entry which is preliminary data.</text>
</comment>
<evidence type="ECO:0000313" key="2">
    <source>
        <dbReference type="EMBL" id="HJC73242.1"/>
    </source>
</evidence>
<organism evidence="2 3">
    <name type="scientific">Candidatus Ruthenibacterium merdavium</name>
    <dbReference type="NCBI Taxonomy" id="2838752"/>
    <lineage>
        <taxon>Bacteria</taxon>
        <taxon>Bacillati</taxon>
        <taxon>Bacillota</taxon>
        <taxon>Clostridia</taxon>
        <taxon>Eubacteriales</taxon>
        <taxon>Oscillospiraceae</taxon>
        <taxon>Ruthenibacterium</taxon>
    </lineage>
</organism>
<dbReference type="InterPro" id="IPR045057">
    <property type="entry name" value="Gcn5-rel_NAT"/>
</dbReference>
<feature type="domain" description="N-acetyltransferase" evidence="1">
    <location>
        <begin position="2"/>
        <end position="91"/>
    </location>
</feature>
<name>A0A9D2TLV1_9FIRM</name>
<dbReference type="PROSITE" id="PS51729">
    <property type="entry name" value="GNAT_YJDJ"/>
    <property type="match status" value="1"/>
</dbReference>
<gene>
    <name evidence="2" type="ORF">H9698_10700</name>
</gene>
<dbReference type="PANTHER" id="PTHR31435">
    <property type="entry name" value="PROTEIN NATD1"/>
    <property type="match status" value="1"/>
</dbReference>
<sequence>MSFVKEKNRITYVQNGEMLAEITFPALENDENTVNIDHTFVNDVLRGQGVAGTLMEQTVEVLRADGRKAVATCSYAKKWFEKHPEAKDVLR</sequence>